<gene>
    <name evidence="1" type="ORF">METBIDRAFT_32311</name>
</gene>
<dbReference type="Proteomes" id="UP000092555">
    <property type="component" value="Unassembled WGS sequence"/>
</dbReference>
<dbReference type="GeneID" id="30029001"/>
<evidence type="ECO:0000313" key="1">
    <source>
        <dbReference type="EMBL" id="OBA20296.1"/>
    </source>
</evidence>
<evidence type="ECO:0000313" key="2">
    <source>
        <dbReference type="Proteomes" id="UP000092555"/>
    </source>
</evidence>
<protein>
    <submittedName>
        <fullName evidence="1">Uncharacterized protein</fullName>
    </submittedName>
</protein>
<keyword evidence="2" id="KW-1185">Reference proteome</keyword>
<dbReference type="AlphaFoldDB" id="A0A1A0H8E6"/>
<reference evidence="1 2" key="1">
    <citation type="submission" date="2016-05" db="EMBL/GenBank/DDBJ databases">
        <title>Comparative genomics of biotechnologically important yeasts.</title>
        <authorList>
            <consortium name="DOE Joint Genome Institute"/>
            <person name="Riley R."/>
            <person name="Haridas S."/>
            <person name="Wolfe K.H."/>
            <person name="Lopes M.R."/>
            <person name="Hittinger C.T."/>
            <person name="Goker M."/>
            <person name="Salamov A."/>
            <person name="Wisecaver J."/>
            <person name="Long T.M."/>
            <person name="Aerts A.L."/>
            <person name="Barry K."/>
            <person name="Choi C."/>
            <person name="Clum A."/>
            <person name="Coughlan A.Y."/>
            <person name="Deshpande S."/>
            <person name="Douglass A.P."/>
            <person name="Hanson S.J."/>
            <person name="Klenk H.-P."/>
            <person name="LaButti K."/>
            <person name="Lapidus A."/>
            <person name="Lindquist E."/>
            <person name="Lipzen A."/>
            <person name="Meier-kolthoff J.P."/>
            <person name="Ohm R.A."/>
            <person name="Otillar R.P."/>
            <person name="Pangilinan J."/>
            <person name="Peng Y."/>
            <person name="Rokas A."/>
            <person name="Rosa C.A."/>
            <person name="Scheuner C."/>
            <person name="Sibirny A.A."/>
            <person name="Slot J.C."/>
            <person name="Stielow J.B."/>
            <person name="Sun H."/>
            <person name="Kurtzman C.P."/>
            <person name="Blackwell M."/>
            <person name="Grigoriev I.V."/>
            <person name="Jeffries T.W."/>
        </authorList>
    </citation>
    <scope>NUCLEOTIDE SEQUENCE [LARGE SCALE GENOMIC DNA]</scope>
    <source>
        <strain evidence="1 2">NRRL YB-4993</strain>
    </source>
</reference>
<dbReference type="EMBL" id="LXTC01000004">
    <property type="protein sequence ID" value="OBA20296.1"/>
    <property type="molecule type" value="Genomic_DNA"/>
</dbReference>
<organism evidence="1 2">
    <name type="scientific">Metschnikowia bicuspidata var. bicuspidata NRRL YB-4993</name>
    <dbReference type="NCBI Taxonomy" id="869754"/>
    <lineage>
        <taxon>Eukaryota</taxon>
        <taxon>Fungi</taxon>
        <taxon>Dikarya</taxon>
        <taxon>Ascomycota</taxon>
        <taxon>Saccharomycotina</taxon>
        <taxon>Pichiomycetes</taxon>
        <taxon>Metschnikowiaceae</taxon>
        <taxon>Metschnikowia</taxon>
    </lineage>
</organism>
<accession>A0A1A0H8E6</accession>
<name>A0A1A0H8E6_9ASCO</name>
<dbReference type="RefSeq" id="XP_018710818.1">
    <property type="nucleotide sequence ID" value="XM_018856025.1"/>
</dbReference>
<comment type="caution">
    <text evidence="1">The sequence shown here is derived from an EMBL/GenBank/DDBJ whole genome shotgun (WGS) entry which is preliminary data.</text>
</comment>
<sequence length="90" mass="10712">MTDAVNFFSQVVNVVNSAAKHCFSRFIWLKEQSYITMKNKKPLNSFQLRTKYRNSARLLPLFTALTIEVKNDLKYEMTQFLRRKRSTETK</sequence>
<proteinExistence type="predicted"/>